<keyword evidence="1" id="KW-1133">Transmembrane helix</keyword>
<evidence type="ECO:0000313" key="3">
    <source>
        <dbReference type="EMBL" id="RKN07614.1"/>
    </source>
</evidence>
<dbReference type="EMBL" id="RBDX01000014">
    <property type="protein sequence ID" value="RKN07614.1"/>
    <property type="molecule type" value="Genomic_DNA"/>
</dbReference>
<accession>A0A3A9WDX6</accession>
<keyword evidence="5" id="KW-1185">Reference proteome</keyword>
<dbReference type="EMBL" id="RBDY01000020">
    <property type="protein sequence ID" value="RKN18337.1"/>
    <property type="molecule type" value="Genomic_DNA"/>
</dbReference>
<evidence type="ECO:0000313" key="4">
    <source>
        <dbReference type="EMBL" id="RKN18337.1"/>
    </source>
</evidence>
<dbReference type="PANTHER" id="PTHR19353">
    <property type="entry name" value="FATTY ACID DESATURASE 2"/>
    <property type="match status" value="1"/>
</dbReference>
<feature type="transmembrane region" description="Helical" evidence="1">
    <location>
        <begin position="112"/>
        <end position="145"/>
    </location>
</feature>
<dbReference type="Pfam" id="PF00487">
    <property type="entry name" value="FA_desaturase"/>
    <property type="match status" value="1"/>
</dbReference>
<name>A0A3A9WDX6_9ACTN</name>
<sequence length="414" mass="45813">MAEAGARRPVGRSPGQLRVEVDLLTGYLSVENTGPVPVAERGRGPDPAGVADILEWPSISDGTASASQGEGNTVASADRAERHRFSPEILAAVRAASRPDNWHGPLEVVEHWLWIAAWCAASVLAFQQAPLWAAIPVYVVAVFFIGGRQRALAGVLHMATHRAFMANRRVGSVIGALLGGYPVLQSFTGYRASHLGEHHGRLGDPDRDPDYKQYQDNALCGDNLSRAALRRYMWSVLSPRATASYILYLLRHRIVAKGERTSERWLRVALIAAVLAWAVFGGWWLWLLLLWFVPMITTQVWIGAVAELMEHFPLIETAPRVDIFMSWNRVYGLGTRFLFGEKDGEGFHLVHHLFPRTPMWRLREVDAILRRDPVYAELPRLDGVLGGMGRIYKSLPSTGGGTAGTVLTTPMPEM</sequence>
<dbReference type="Proteomes" id="UP000275024">
    <property type="component" value="Unassembled WGS sequence"/>
</dbReference>
<dbReference type="PANTHER" id="PTHR19353:SF19">
    <property type="entry name" value="DELTA(5) FATTY ACID DESATURASE C-RELATED"/>
    <property type="match status" value="1"/>
</dbReference>
<evidence type="ECO:0000256" key="1">
    <source>
        <dbReference type="SAM" id="Phobius"/>
    </source>
</evidence>
<comment type="caution">
    <text evidence="3">The sequence shown here is derived from an EMBL/GenBank/DDBJ whole genome shotgun (WGS) entry which is preliminary data.</text>
</comment>
<keyword evidence="1" id="KW-0472">Membrane</keyword>
<protein>
    <recommendedName>
        <fullName evidence="2">Fatty acid desaturase domain-containing protein</fullName>
    </recommendedName>
</protein>
<evidence type="ECO:0000259" key="2">
    <source>
        <dbReference type="Pfam" id="PF00487"/>
    </source>
</evidence>
<dbReference type="GO" id="GO:0016717">
    <property type="term" value="F:oxidoreductase activity, acting on paired donors, with oxidation of a pair of donors resulting in the reduction of molecular oxygen to two molecules of water"/>
    <property type="evidence" value="ECO:0007669"/>
    <property type="project" value="TreeGrafter"/>
</dbReference>
<evidence type="ECO:0000313" key="6">
    <source>
        <dbReference type="Proteomes" id="UP000275024"/>
    </source>
</evidence>
<dbReference type="Proteomes" id="UP000268652">
    <property type="component" value="Unassembled WGS sequence"/>
</dbReference>
<feature type="domain" description="Fatty acid desaturase" evidence="2">
    <location>
        <begin position="136"/>
        <end position="377"/>
    </location>
</feature>
<dbReference type="OrthoDB" id="9800167at2"/>
<dbReference type="GO" id="GO:0008610">
    <property type="term" value="P:lipid biosynthetic process"/>
    <property type="evidence" value="ECO:0007669"/>
    <property type="project" value="UniProtKB-ARBA"/>
</dbReference>
<gene>
    <name evidence="4" type="ORF">D7318_22545</name>
    <name evidence="3" type="ORF">D7319_18310</name>
</gene>
<dbReference type="InterPro" id="IPR012171">
    <property type="entry name" value="Fatty_acid_desaturase"/>
</dbReference>
<feature type="transmembrane region" description="Helical" evidence="1">
    <location>
        <begin position="270"/>
        <end position="293"/>
    </location>
</feature>
<reference evidence="5 6" key="1">
    <citation type="submission" date="2018-09" db="EMBL/GenBank/DDBJ databases">
        <title>Streptomyces sp. nov. DS1-2, an endophytic actinomycete isolated from roots of Dendrobium scabrilingue.</title>
        <authorList>
            <person name="Kuncharoen N."/>
            <person name="Kudo T."/>
            <person name="Ohkuma M."/>
            <person name="Yuki M."/>
            <person name="Tanasupawat S."/>
        </authorList>
    </citation>
    <scope>NUCLEOTIDE SEQUENCE [LARGE SCALE GENOMIC DNA]</scope>
    <source>
        <strain evidence="3 6">AZ1-7</strain>
        <strain evidence="4 5">DS1-2</strain>
    </source>
</reference>
<proteinExistence type="predicted"/>
<organism evidence="3 6">
    <name type="scientific">Streptomyces radicis</name>
    <dbReference type="NCBI Taxonomy" id="1750517"/>
    <lineage>
        <taxon>Bacteria</taxon>
        <taxon>Bacillati</taxon>
        <taxon>Actinomycetota</taxon>
        <taxon>Actinomycetes</taxon>
        <taxon>Kitasatosporales</taxon>
        <taxon>Streptomycetaceae</taxon>
        <taxon>Streptomyces</taxon>
    </lineage>
</organism>
<keyword evidence="1" id="KW-0812">Transmembrane</keyword>
<dbReference type="InterPro" id="IPR005804">
    <property type="entry name" value="FA_desaturase_dom"/>
</dbReference>
<evidence type="ECO:0000313" key="5">
    <source>
        <dbReference type="Proteomes" id="UP000268652"/>
    </source>
</evidence>
<dbReference type="AlphaFoldDB" id="A0A3A9WDX6"/>
<dbReference type="GO" id="GO:0016020">
    <property type="term" value="C:membrane"/>
    <property type="evidence" value="ECO:0007669"/>
    <property type="project" value="TreeGrafter"/>
</dbReference>